<proteinExistence type="predicted"/>
<reference evidence="1" key="1">
    <citation type="submission" date="2023-01" db="EMBL/GenBank/DDBJ databases">
        <title>Genome assembly of the deep-sea coral Lophelia pertusa.</title>
        <authorList>
            <person name="Herrera S."/>
            <person name="Cordes E."/>
        </authorList>
    </citation>
    <scope>NUCLEOTIDE SEQUENCE</scope>
    <source>
        <strain evidence="1">USNM1676648</strain>
        <tissue evidence="1">Polyp</tissue>
    </source>
</reference>
<organism evidence="1 2">
    <name type="scientific">Desmophyllum pertusum</name>
    <dbReference type="NCBI Taxonomy" id="174260"/>
    <lineage>
        <taxon>Eukaryota</taxon>
        <taxon>Metazoa</taxon>
        <taxon>Cnidaria</taxon>
        <taxon>Anthozoa</taxon>
        <taxon>Hexacorallia</taxon>
        <taxon>Scleractinia</taxon>
        <taxon>Caryophylliina</taxon>
        <taxon>Caryophylliidae</taxon>
        <taxon>Desmophyllum</taxon>
    </lineage>
</organism>
<name>A0A9X0DBQ3_9CNID</name>
<keyword evidence="2" id="KW-1185">Reference proteome</keyword>
<evidence type="ECO:0000313" key="1">
    <source>
        <dbReference type="EMBL" id="KAJ7392908.1"/>
    </source>
</evidence>
<gene>
    <name evidence="1" type="ORF">OS493_008145</name>
</gene>
<evidence type="ECO:0000313" key="2">
    <source>
        <dbReference type="Proteomes" id="UP001163046"/>
    </source>
</evidence>
<accession>A0A9X0DBQ3</accession>
<dbReference type="EMBL" id="MU825399">
    <property type="protein sequence ID" value="KAJ7392908.1"/>
    <property type="molecule type" value="Genomic_DNA"/>
</dbReference>
<protein>
    <submittedName>
        <fullName evidence="1">Uncharacterized protein</fullName>
    </submittedName>
</protein>
<comment type="caution">
    <text evidence="1">The sequence shown here is derived from an EMBL/GenBank/DDBJ whole genome shotgun (WGS) entry which is preliminary data.</text>
</comment>
<sequence length="106" mass="12041">MKCVFLGVFARKSRSRRKDVDLSGGLTYRVDVLDGLAGAGMWWLWWAIVTELTHAGYNQYAGYNRPKTSYFVALVSEKNKQIANAGYNQCAGYNRPTTYDKFDDLV</sequence>
<dbReference type="Proteomes" id="UP001163046">
    <property type="component" value="Unassembled WGS sequence"/>
</dbReference>
<dbReference type="AlphaFoldDB" id="A0A9X0DBQ3"/>